<evidence type="ECO:0000256" key="20">
    <source>
        <dbReference type="ARBA" id="ARBA00044924"/>
    </source>
</evidence>
<evidence type="ECO:0000256" key="18">
    <source>
        <dbReference type="ARBA" id="ARBA00044912"/>
    </source>
</evidence>
<organism evidence="27">
    <name type="scientific">marine sediment metagenome</name>
    <dbReference type="NCBI Taxonomy" id="412755"/>
    <lineage>
        <taxon>unclassified sequences</taxon>
        <taxon>metagenomes</taxon>
        <taxon>ecological metagenomes</taxon>
    </lineage>
</organism>
<name>A0A0F9DRK3_9ZZZZ</name>
<comment type="catalytic activity">
    <reaction evidence="17">
        <text>L-arginyl-glycine(out) = L-arginyl-glycine(in)</text>
        <dbReference type="Rhea" id="RHEA:79391"/>
        <dbReference type="ChEBI" id="CHEBI:229955"/>
    </reaction>
</comment>
<evidence type="ECO:0000256" key="10">
    <source>
        <dbReference type="ARBA" id="ARBA00044881"/>
    </source>
</evidence>
<comment type="catalytic activity">
    <reaction evidence="15">
        <text>L-arginyl-L-alpha-amino acid(out) = L-arginyl-L-alpha-amino acid(in)</text>
        <dbReference type="Rhea" id="RHEA:79371"/>
        <dbReference type="ChEBI" id="CHEBI:84315"/>
    </reaction>
</comment>
<dbReference type="Gene3D" id="1.20.1250.20">
    <property type="entry name" value="MFS general substrate transporter like domains"/>
    <property type="match status" value="1"/>
</dbReference>
<evidence type="ECO:0000256" key="19">
    <source>
        <dbReference type="ARBA" id="ARBA00044919"/>
    </source>
</evidence>
<evidence type="ECO:0000256" key="8">
    <source>
        <dbReference type="ARBA" id="ARBA00044876"/>
    </source>
</evidence>
<comment type="function">
    <text evidence="23">Lysosomal dipeptide uniporter that selectively exports lysine, arginine or histidine-containing dipeptides with a net positive charge from the lysosome lumen into the cytosol. Could play a role in a specific type of protein O-glycosylation indirectly regulating macrophages migration and tissue invasion. Also essential for liver homeostasis.</text>
</comment>
<comment type="catalytic activity">
    <reaction evidence="13">
        <text>L-alpha-aminoacyl-L-lysine(out) = L-alpha-aminoacyl-L-lysine(in)</text>
        <dbReference type="Rhea" id="RHEA:79383"/>
        <dbReference type="ChEBI" id="CHEBI:229966"/>
    </reaction>
</comment>
<dbReference type="InterPro" id="IPR011701">
    <property type="entry name" value="MFS"/>
</dbReference>
<comment type="catalytic activity">
    <reaction evidence="20">
        <text>L-lysyl-glycine(out) = L-lysyl-glycine(in)</text>
        <dbReference type="Rhea" id="RHEA:79407"/>
        <dbReference type="ChEBI" id="CHEBI:191202"/>
    </reaction>
</comment>
<comment type="catalytic activity">
    <reaction evidence="10">
        <text>L-alpha-aminoacyl-L-arginine(out) = L-alpha-aminoacyl-L-arginine(in)</text>
        <dbReference type="Rhea" id="RHEA:79367"/>
        <dbReference type="ChEBI" id="CHEBI:229968"/>
    </reaction>
</comment>
<evidence type="ECO:0000256" key="9">
    <source>
        <dbReference type="ARBA" id="ARBA00044878"/>
    </source>
</evidence>
<evidence type="ECO:0000313" key="27">
    <source>
        <dbReference type="EMBL" id="KKL20276.1"/>
    </source>
</evidence>
<comment type="subcellular location">
    <subcellularLocation>
        <location evidence="1">Lysosome membrane</location>
        <topology evidence="1">Multi-pass membrane protein</topology>
    </subcellularLocation>
</comment>
<keyword evidence="5 25" id="KW-1133">Transmembrane helix</keyword>
<comment type="catalytic activity">
    <reaction evidence="16">
        <text>L-lysyl-L-lysine(out) = L-lysyl-L-lysine(in)</text>
        <dbReference type="Rhea" id="RHEA:79403"/>
        <dbReference type="ChEBI" id="CHEBI:229956"/>
    </reaction>
</comment>
<comment type="catalytic activity">
    <reaction evidence="14">
        <text>L-aspartyl-L-lysine(out) = L-aspartyl-L-lysine(in)</text>
        <dbReference type="Rhea" id="RHEA:79411"/>
        <dbReference type="ChEBI" id="CHEBI:229953"/>
    </reaction>
</comment>
<comment type="similarity">
    <text evidence="2">Belongs to the major facilitator superfamily.</text>
</comment>
<dbReference type="EMBL" id="LAZR01038162">
    <property type="protein sequence ID" value="KKL20276.1"/>
    <property type="molecule type" value="Genomic_DNA"/>
</dbReference>
<evidence type="ECO:0000256" key="25">
    <source>
        <dbReference type="SAM" id="Phobius"/>
    </source>
</evidence>
<comment type="catalytic activity">
    <reaction evidence="19">
        <text>L-alanyl-L-lysine(out) = L-alanyl-L-lysine(in)</text>
        <dbReference type="Rhea" id="RHEA:79415"/>
        <dbReference type="ChEBI" id="CHEBI:192470"/>
    </reaction>
</comment>
<dbReference type="InterPro" id="IPR020846">
    <property type="entry name" value="MFS_dom"/>
</dbReference>
<keyword evidence="6 25" id="KW-0472">Membrane</keyword>
<feature type="transmembrane region" description="Helical" evidence="25">
    <location>
        <begin position="6"/>
        <end position="24"/>
    </location>
</feature>
<protein>
    <recommendedName>
        <fullName evidence="21">Lysosomal dipeptide transporter MFSD1</fullName>
    </recommendedName>
    <alternativeName>
        <fullName evidence="22">Major facilitator superfamily domain-containing protein 1</fullName>
    </alternativeName>
</protein>
<evidence type="ECO:0000256" key="21">
    <source>
        <dbReference type="ARBA" id="ARBA00044985"/>
    </source>
</evidence>
<comment type="catalytic activity">
    <reaction evidence="18">
        <text>L-histidyl-L-alpha-amino acid(out) = L-histidyl-L-alpha-amino acid(in)</text>
        <dbReference type="Rhea" id="RHEA:79379"/>
        <dbReference type="ChEBI" id="CHEBI:229964"/>
    </reaction>
</comment>
<comment type="catalytic activity">
    <reaction evidence="12">
        <text>L-lysyl-L-alpha-amino acid(out) = L-lysyl-L-alpha-amino acid(in)</text>
        <dbReference type="Rhea" id="RHEA:79387"/>
        <dbReference type="ChEBI" id="CHEBI:229965"/>
    </reaction>
</comment>
<feature type="transmembrane region" description="Helical" evidence="25">
    <location>
        <begin position="36"/>
        <end position="55"/>
    </location>
</feature>
<comment type="catalytic activity">
    <reaction evidence="9">
        <text>L-histidyl-glycine(out) = L-histidyl-glycine(in)</text>
        <dbReference type="Rhea" id="RHEA:79395"/>
        <dbReference type="ChEBI" id="CHEBI:229957"/>
    </reaction>
</comment>
<comment type="catalytic activity">
    <reaction evidence="11">
        <text>L-alpha-aminoacyl-L-histidine(out) = L-alpha-aminoacyl-L-histidine(in)</text>
        <dbReference type="Rhea" id="RHEA:79375"/>
        <dbReference type="ChEBI" id="CHEBI:229967"/>
    </reaction>
</comment>
<reference evidence="27" key="1">
    <citation type="journal article" date="2015" name="Nature">
        <title>Complex archaea that bridge the gap between prokaryotes and eukaryotes.</title>
        <authorList>
            <person name="Spang A."/>
            <person name="Saw J.H."/>
            <person name="Jorgensen S.L."/>
            <person name="Zaremba-Niedzwiedzka K."/>
            <person name="Martijn J."/>
            <person name="Lind A.E."/>
            <person name="van Eijk R."/>
            <person name="Schleper C."/>
            <person name="Guy L."/>
            <person name="Ettema T.J."/>
        </authorList>
    </citation>
    <scope>NUCLEOTIDE SEQUENCE</scope>
</reference>
<dbReference type="AlphaFoldDB" id="A0A0F9DRK3"/>
<dbReference type="GO" id="GO:0005765">
    <property type="term" value="C:lysosomal membrane"/>
    <property type="evidence" value="ECO:0007669"/>
    <property type="project" value="UniProtKB-SubCell"/>
</dbReference>
<sequence length="87" mass="9629">MSLKWVIWGLCAIFYFYEFVLRVSPSVMVDDLMNSFGITASAVGLLTSFYIYSYAPMQVPVGMLMDHFGVKKVLSIASLVCGFGAII</sequence>
<dbReference type="SUPFAM" id="SSF103473">
    <property type="entry name" value="MFS general substrate transporter"/>
    <property type="match status" value="1"/>
</dbReference>
<keyword evidence="7" id="KW-0458">Lysosome</keyword>
<evidence type="ECO:0000256" key="1">
    <source>
        <dbReference type="ARBA" id="ARBA00004155"/>
    </source>
</evidence>
<feature type="domain" description="Major facilitator superfamily (MFS) profile" evidence="26">
    <location>
        <begin position="1"/>
        <end position="87"/>
    </location>
</feature>
<evidence type="ECO:0000256" key="17">
    <source>
        <dbReference type="ARBA" id="ARBA00044903"/>
    </source>
</evidence>
<evidence type="ECO:0000256" key="4">
    <source>
        <dbReference type="ARBA" id="ARBA00022692"/>
    </source>
</evidence>
<comment type="caution">
    <text evidence="27">The sequence shown here is derived from an EMBL/GenBank/DDBJ whole genome shotgun (WGS) entry which is preliminary data.</text>
</comment>
<evidence type="ECO:0000256" key="23">
    <source>
        <dbReference type="ARBA" id="ARBA00045709"/>
    </source>
</evidence>
<dbReference type="PANTHER" id="PTHR23512:SF3">
    <property type="entry name" value="MAJOR FACILITATOR SUPERFAMILY DOMAIN-CONTAINING PROTEIN 1"/>
    <property type="match status" value="1"/>
</dbReference>
<evidence type="ECO:0000256" key="3">
    <source>
        <dbReference type="ARBA" id="ARBA00022448"/>
    </source>
</evidence>
<dbReference type="GO" id="GO:0022857">
    <property type="term" value="F:transmembrane transporter activity"/>
    <property type="evidence" value="ECO:0007669"/>
    <property type="project" value="InterPro"/>
</dbReference>
<dbReference type="PROSITE" id="PS50850">
    <property type="entry name" value="MFS"/>
    <property type="match status" value="1"/>
</dbReference>
<evidence type="ECO:0000256" key="5">
    <source>
        <dbReference type="ARBA" id="ARBA00022989"/>
    </source>
</evidence>
<evidence type="ECO:0000256" key="7">
    <source>
        <dbReference type="ARBA" id="ARBA00023228"/>
    </source>
</evidence>
<evidence type="ECO:0000256" key="6">
    <source>
        <dbReference type="ARBA" id="ARBA00023136"/>
    </source>
</evidence>
<evidence type="ECO:0000256" key="13">
    <source>
        <dbReference type="ARBA" id="ARBA00044893"/>
    </source>
</evidence>
<dbReference type="InterPro" id="IPR052187">
    <property type="entry name" value="MFSD1"/>
</dbReference>
<dbReference type="PANTHER" id="PTHR23512">
    <property type="entry name" value="MAJOR FACILITATOR SUPERFAMILY DOMAIN-CONTAINING PROTEIN 1"/>
    <property type="match status" value="1"/>
</dbReference>
<evidence type="ECO:0000256" key="11">
    <source>
        <dbReference type="ARBA" id="ARBA00044884"/>
    </source>
</evidence>
<dbReference type="InterPro" id="IPR036259">
    <property type="entry name" value="MFS_trans_sf"/>
</dbReference>
<gene>
    <name evidence="27" type="ORF">LCGC14_2457090</name>
</gene>
<keyword evidence="3" id="KW-0813">Transport</keyword>
<accession>A0A0F9DRK3</accession>
<dbReference type="Pfam" id="PF07690">
    <property type="entry name" value="MFS_1"/>
    <property type="match status" value="1"/>
</dbReference>
<keyword evidence="4 25" id="KW-0812">Transmembrane</keyword>
<comment type="catalytic activity">
    <reaction evidence="8">
        <text>L-lysyl-L-alanine(out) = L-lysyl-L-alanine(in)</text>
        <dbReference type="Rhea" id="RHEA:79399"/>
        <dbReference type="ChEBI" id="CHEBI:229954"/>
    </reaction>
</comment>
<evidence type="ECO:0000256" key="14">
    <source>
        <dbReference type="ARBA" id="ARBA00044898"/>
    </source>
</evidence>
<proteinExistence type="inferred from homology"/>
<evidence type="ECO:0000256" key="22">
    <source>
        <dbReference type="ARBA" id="ARBA00045018"/>
    </source>
</evidence>
<evidence type="ECO:0000256" key="24">
    <source>
        <dbReference type="ARBA" id="ARBA00046376"/>
    </source>
</evidence>
<evidence type="ECO:0000256" key="12">
    <source>
        <dbReference type="ARBA" id="ARBA00044891"/>
    </source>
</evidence>
<evidence type="ECO:0000256" key="16">
    <source>
        <dbReference type="ARBA" id="ARBA00044900"/>
    </source>
</evidence>
<evidence type="ECO:0000259" key="26">
    <source>
        <dbReference type="PROSITE" id="PS50850"/>
    </source>
</evidence>
<evidence type="ECO:0000256" key="15">
    <source>
        <dbReference type="ARBA" id="ARBA00044899"/>
    </source>
</evidence>
<comment type="subunit">
    <text evidence="24">Homodimer. Interacts with lysosomal protein GLMP (via lumenal domain); the interaction starts while both proteins are still in the endoplasmic reticulum and is required for stabilization of MFSD1 in lysosomes but has no direct effect on its targeting to lysosomes or transporter activity.</text>
</comment>
<evidence type="ECO:0000256" key="2">
    <source>
        <dbReference type="ARBA" id="ARBA00008335"/>
    </source>
</evidence>